<dbReference type="EMBL" id="BKAX01000006">
    <property type="protein sequence ID" value="GEQ06471.1"/>
    <property type="molecule type" value="Genomic_DNA"/>
</dbReference>
<evidence type="ECO:0000313" key="5">
    <source>
        <dbReference type="Proteomes" id="UP000255277"/>
    </source>
</evidence>
<protein>
    <submittedName>
        <fullName evidence="4">FmdB family regulatory protein</fullName>
    </submittedName>
</protein>
<feature type="region of interest" description="Disordered" evidence="1">
    <location>
        <begin position="56"/>
        <end position="91"/>
    </location>
</feature>
<organism evidence="4 5">
    <name type="scientific">Staphylococcus gallinarum</name>
    <dbReference type="NCBI Taxonomy" id="1293"/>
    <lineage>
        <taxon>Bacteria</taxon>
        <taxon>Bacillati</taxon>
        <taxon>Bacillota</taxon>
        <taxon>Bacilli</taxon>
        <taxon>Bacillales</taxon>
        <taxon>Staphylococcaceae</taxon>
        <taxon>Staphylococcus</taxon>
    </lineage>
</organism>
<evidence type="ECO:0000256" key="1">
    <source>
        <dbReference type="SAM" id="MobiDB-lite"/>
    </source>
</evidence>
<dbReference type="SMART" id="SM00834">
    <property type="entry name" value="CxxC_CXXC_SSSS"/>
    <property type="match status" value="1"/>
</dbReference>
<evidence type="ECO:0000313" key="6">
    <source>
        <dbReference type="Proteomes" id="UP000321057"/>
    </source>
</evidence>
<evidence type="ECO:0000313" key="4">
    <source>
        <dbReference type="EMBL" id="SUM31272.1"/>
    </source>
</evidence>
<name>A0A0D0SQD2_STAGA</name>
<dbReference type="AlphaFoldDB" id="A0A0D0SQD2"/>
<proteinExistence type="predicted"/>
<reference evidence="3 6" key="2">
    <citation type="submission" date="2019-07" db="EMBL/GenBank/DDBJ databases">
        <title>Whole genome shotgun sequence of Staphylococcus gallinarum NBRC 109767.</title>
        <authorList>
            <person name="Hosoyama A."/>
            <person name="Uohara A."/>
            <person name="Ohji S."/>
            <person name="Ichikawa N."/>
        </authorList>
    </citation>
    <scope>NUCLEOTIDE SEQUENCE [LARGE SCALE GENOMIC DNA]</scope>
    <source>
        <strain evidence="3 6">NBRC 109767</strain>
    </source>
</reference>
<dbReference type="Proteomes" id="UP000321057">
    <property type="component" value="Unassembled WGS sequence"/>
</dbReference>
<reference evidence="4 5" key="1">
    <citation type="submission" date="2018-06" db="EMBL/GenBank/DDBJ databases">
        <authorList>
            <consortium name="Pathogen Informatics"/>
            <person name="Doyle S."/>
        </authorList>
    </citation>
    <scope>NUCLEOTIDE SEQUENCE [LARGE SCALE GENOMIC DNA]</scope>
    <source>
        <strain evidence="4 5">NCTC12195</strain>
    </source>
</reference>
<dbReference type="Pfam" id="PF09723">
    <property type="entry name" value="Zn_ribbon_8"/>
    <property type="match status" value="1"/>
</dbReference>
<dbReference type="EMBL" id="UHDK01000001">
    <property type="protein sequence ID" value="SUM31272.1"/>
    <property type="molecule type" value="Genomic_DNA"/>
</dbReference>
<dbReference type="Proteomes" id="UP000255277">
    <property type="component" value="Unassembled WGS sequence"/>
</dbReference>
<feature type="domain" description="Putative regulatory protein FmdB zinc ribbon" evidence="2">
    <location>
        <begin position="1"/>
        <end position="41"/>
    </location>
</feature>
<dbReference type="NCBIfam" id="TIGR02605">
    <property type="entry name" value="CxxC_CxxC_SSSS"/>
    <property type="match status" value="1"/>
</dbReference>
<sequence>MPNYTYNCVQCHEFTIKQSIHDNHDIATCPTCGNTAKRVFTSFQTYNMNPKVKKRIEAGQQPRLISGDKLKVNTSSTPRSQTNARPWMAGH</sequence>
<feature type="compositionally biased region" description="Polar residues" evidence="1">
    <location>
        <begin position="72"/>
        <end position="84"/>
    </location>
</feature>
<gene>
    <name evidence="4" type="ORF">NCTC12195_00679</name>
    <name evidence="3" type="ORF">SGA02_22990</name>
</gene>
<evidence type="ECO:0000313" key="3">
    <source>
        <dbReference type="EMBL" id="GEQ06471.1"/>
    </source>
</evidence>
<dbReference type="InterPro" id="IPR013429">
    <property type="entry name" value="Regulatory_FmdB_Zinc_ribbon"/>
</dbReference>
<evidence type="ECO:0000259" key="2">
    <source>
        <dbReference type="SMART" id="SM00834"/>
    </source>
</evidence>
<accession>A0A0D0SQD2</accession>
<keyword evidence="6" id="KW-1185">Reference proteome</keyword>
<dbReference type="RefSeq" id="WP_042737635.1">
    <property type="nucleotide sequence ID" value="NZ_BKAX01000006.1"/>
</dbReference>
<dbReference type="OrthoDB" id="9813321at2"/>